<evidence type="ECO:0000256" key="5">
    <source>
        <dbReference type="ARBA" id="ARBA00022737"/>
    </source>
</evidence>
<evidence type="ECO:0000256" key="6">
    <source>
        <dbReference type="ARBA" id="ARBA00022741"/>
    </source>
</evidence>
<dbReference type="SUPFAM" id="SSF52540">
    <property type="entry name" value="P-loop containing nucleoside triphosphate hydrolases"/>
    <property type="match status" value="2"/>
</dbReference>
<gene>
    <name evidence="12" type="ORF">OIDMADRAFT_142783</name>
</gene>
<evidence type="ECO:0000256" key="3">
    <source>
        <dbReference type="ARBA" id="ARBA00022448"/>
    </source>
</evidence>
<evidence type="ECO:0000256" key="9">
    <source>
        <dbReference type="ARBA" id="ARBA00023136"/>
    </source>
</evidence>
<dbReference type="PANTHER" id="PTHR19229:SF36">
    <property type="entry name" value="ATP-BINDING CASSETTE SUB-FAMILY A MEMBER 2"/>
    <property type="match status" value="1"/>
</dbReference>
<reference evidence="13" key="2">
    <citation type="submission" date="2015-01" db="EMBL/GenBank/DDBJ databases">
        <title>Evolutionary Origins and Diversification of the Mycorrhizal Mutualists.</title>
        <authorList>
            <consortium name="DOE Joint Genome Institute"/>
            <consortium name="Mycorrhizal Genomics Consortium"/>
            <person name="Kohler A."/>
            <person name="Kuo A."/>
            <person name="Nagy L.G."/>
            <person name="Floudas D."/>
            <person name="Copeland A."/>
            <person name="Barry K.W."/>
            <person name="Cichocki N."/>
            <person name="Veneault-Fourrey C."/>
            <person name="LaButti K."/>
            <person name="Lindquist E.A."/>
            <person name="Lipzen A."/>
            <person name="Lundell T."/>
            <person name="Morin E."/>
            <person name="Murat C."/>
            <person name="Riley R."/>
            <person name="Ohm R."/>
            <person name="Sun H."/>
            <person name="Tunlid A."/>
            <person name="Henrissat B."/>
            <person name="Grigoriev I.V."/>
            <person name="Hibbett D.S."/>
            <person name="Martin F."/>
        </authorList>
    </citation>
    <scope>NUCLEOTIDE SEQUENCE [LARGE SCALE GENOMIC DNA]</scope>
    <source>
        <strain evidence="13">Zn</strain>
    </source>
</reference>
<dbReference type="Proteomes" id="UP000054321">
    <property type="component" value="Unassembled WGS sequence"/>
</dbReference>
<dbReference type="InParanoid" id="A0A0C3H9R8"/>
<feature type="transmembrane region" description="Helical" evidence="10">
    <location>
        <begin position="1124"/>
        <end position="1144"/>
    </location>
</feature>
<keyword evidence="13" id="KW-1185">Reference proteome</keyword>
<dbReference type="PANTHER" id="PTHR19229">
    <property type="entry name" value="ATP-BINDING CASSETTE TRANSPORTER SUBFAMILY A ABCA"/>
    <property type="match status" value="1"/>
</dbReference>
<feature type="transmembrane region" description="Helical" evidence="10">
    <location>
        <begin position="234"/>
        <end position="264"/>
    </location>
</feature>
<dbReference type="OrthoDB" id="8061355at2759"/>
<keyword evidence="9 10" id="KW-0472">Membrane</keyword>
<evidence type="ECO:0000256" key="10">
    <source>
        <dbReference type="SAM" id="Phobius"/>
    </source>
</evidence>
<evidence type="ECO:0000256" key="2">
    <source>
        <dbReference type="ARBA" id="ARBA00008869"/>
    </source>
</evidence>
<keyword evidence="5" id="KW-0677">Repeat</keyword>
<dbReference type="Pfam" id="PF00005">
    <property type="entry name" value="ABC_tran"/>
    <property type="match status" value="2"/>
</dbReference>
<keyword evidence="7" id="KW-0067">ATP-binding</keyword>
<dbReference type="InterPro" id="IPR026082">
    <property type="entry name" value="ABCA"/>
</dbReference>
<feature type="transmembrane region" description="Helical" evidence="10">
    <location>
        <begin position="350"/>
        <end position="369"/>
    </location>
</feature>
<evidence type="ECO:0000313" key="13">
    <source>
        <dbReference type="Proteomes" id="UP000054321"/>
    </source>
</evidence>
<name>A0A0C3H9R8_OIDMZ</name>
<comment type="subcellular location">
    <subcellularLocation>
        <location evidence="1">Membrane</location>
        <topology evidence="1">Multi-pass membrane protein</topology>
    </subcellularLocation>
</comment>
<dbReference type="Gene3D" id="3.40.50.300">
    <property type="entry name" value="P-loop containing nucleotide triphosphate hydrolases"/>
    <property type="match status" value="2"/>
</dbReference>
<dbReference type="STRING" id="913774.A0A0C3H9R8"/>
<protein>
    <recommendedName>
        <fullName evidence="11">ABC transporter domain-containing protein</fullName>
    </recommendedName>
</protein>
<feature type="domain" description="ABC transporter" evidence="11">
    <location>
        <begin position="487"/>
        <end position="722"/>
    </location>
</feature>
<dbReference type="SMART" id="SM00382">
    <property type="entry name" value="AAA"/>
    <property type="match status" value="2"/>
</dbReference>
<reference evidence="12 13" key="1">
    <citation type="submission" date="2014-04" db="EMBL/GenBank/DDBJ databases">
        <authorList>
            <consortium name="DOE Joint Genome Institute"/>
            <person name="Kuo A."/>
            <person name="Martino E."/>
            <person name="Perotto S."/>
            <person name="Kohler A."/>
            <person name="Nagy L.G."/>
            <person name="Floudas D."/>
            <person name="Copeland A."/>
            <person name="Barry K.W."/>
            <person name="Cichocki N."/>
            <person name="Veneault-Fourrey C."/>
            <person name="LaButti K."/>
            <person name="Lindquist E.A."/>
            <person name="Lipzen A."/>
            <person name="Lundell T."/>
            <person name="Morin E."/>
            <person name="Murat C."/>
            <person name="Sun H."/>
            <person name="Tunlid A."/>
            <person name="Henrissat B."/>
            <person name="Grigoriev I.V."/>
            <person name="Hibbett D.S."/>
            <person name="Martin F."/>
            <person name="Nordberg H.P."/>
            <person name="Cantor M.N."/>
            <person name="Hua S.X."/>
        </authorList>
    </citation>
    <scope>NUCLEOTIDE SEQUENCE [LARGE SCALE GENOMIC DNA]</scope>
    <source>
        <strain evidence="12 13">Zn</strain>
    </source>
</reference>
<dbReference type="GO" id="GO:0005319">
    <property type="term" value="F:lipid transporter activity"/>
    <property type="evidence" value="ECO:0007669"/>
    <property type="project" value="TreeGrafter"/>
</dbReference>
<proteinExistence type="inferred from homology"/>
<evidence type="ECO:0000256" key="1">
    <source>
        <dbReference type="ARBA" id="ARBA00004141"/>
    </source>
</evidence>
<organism evidence="12 13">
    <name type="scientific">Oidiodendron maius (strain Zn)</name>
    <dbReference type="NCBI Taxonomy" id="913774"/>
    <lineage>
        <taxon>Eukaryota</taxon>
        <taxon>Fungi</taxon>
        <taxon>Dikarya</taxon>
        <taxon>Ascomycota</taxon>
        <taxon>Pezizomycotina</taxon>
        <taxon>Leotiomycetes</taxon>
        <taxon>Leotiomycetes incertae sedis</taxon>
        <taxon>Myxotrichaceae</taxon>
        <taxon>Oidiodendron</taxon>
    </lineage>
</organism>
<evidence type="ECO:0000313" key="12">
    <source>
        <dbReference type="EMBL" id="KIN04996.1"/>
    </source>
</evidence>
<feature type="transmembrane region" description="Helical" evidence="10">
    <location>
        <begin position="1047"/>
        <end position="1070"/>
    </location>
</feature>
<sequence length="1621" mass="178155">MANPPRWQRIYNQTLILMYKNFLLFYGALLSTTVRAVVFPIVFTVIMCVLKNINAAAPYDLSSDRGVIAPEPTPIQDLDVAIKSSSSNRLVFVRNGVSNDLVNPIINGIMQKPTLQEFDIQATDDANDLFDLCPQSLWGTSNCFAAVIFSAFNETNVEYSIALDGQLQSGSDYSSTDYQHSLLSTRILPLQWEIDSQIGNLPPSSKPSENPWAGYFYTDIVQPTNDGEPPHGPVWLALIGMFIAPFFILIHLGVAYHLGVFVARERETSISQLMNAQMVTDTPRIISNVLSFLALYFPGMLVSSILLTQLLFIKTSDILFLFLTLLAGVSIIISSHFLASFFGKSQLAGLYISTFVFALALVSLAATLLSSSPYSEIISGSISKPTTNIQVLVLSLLFPPYTWATLIGDVANREFELSALTLSSVTPTLEELQLGIPPQEALKGYFYIVFFIAQIIFYSAATYFIERRLWGVKRPFDFIPESSDVALRCTRLSKTYYGNRPWYWPFVRKGAPNLAVQNLDLEVKKGSVTFLLGPNGGGKTTALKCVSGMTAMDPGSRLEINEAGTVFGICPQHNVFWEDLTVEQHIKIWKKLKTAAFQDTSTSEDDVLEECDLEEKANAKAKTLSGGQKRKLQLAICFTGGSSVCCVDEASSGLDPLSRRNIWNIIQKGHSRRTVLVTTHFLDEADVLADHIAIIYKGKLVCEGPSTSLKSRYGGNYVVRSEPTEGDDAIVWTASTSLDATRKLIELEGLTNENLRVIFPTLENVFLNVTDSSTRVHENLGDGAVGEEEDAGIDEKAFALEVGNARDIDLDVGHSIGIVRQVITLFRKRYTLLLQRAGWISYGINLIIPVIIGAVLAHYVPRLPTLQTCQDNVNILRTQSIQQGSDLASLASSYSQYITSGIVISGQSTPAALLGPPSAFSGPFQDDLYLTEIGPYIMTGYSDSPQSQSGSSTTQILDSRQFFNDTSSMIAEITNSSNYGFYGISIWAPTPVTAVIFHDSESYISEVHMHSFSLITNRIANATSTGRARVSSAHLRFFAHVESNVSFWSMPIAIILVLAFIAAASIAVIYPSFERINNVRALHYCNGVSPFALWVAYLLFDMQLIIIQSFIIWGVAFAGPLERLYYAPGNILVVLILFGMATYLGTYFLSLFIKKAAFAIAAAFGNVATRHQTYSLLQDFVGLTSPAANLARALFLSMNVFGVLCGEFGNDESKPMAYHRFGSVYTNLLVQIAFLITMLVLYEYGSADWFRRHVTHRGVPARLHYLVDSGQMQDEKHARAAAAVADPTKILSVSHVTKFFGRNFAALNISFDIASNETLALLGGNGAGKTTMINLIRGELKPNFGNITVDGISVLRQPHKAKTHMGVCPQDDAVDNLTVRQTLSFYASVKGLKNVPGNVDKVLHALNITTYEHLLVKALSGGTKRKLSVAIALLGNPRILLLDEPSTGQDAGAKRVLWRALQEISSDRAILLTTHSMEEAEALATNVAIMGTKMLATGTLNSLQEEYGSLYTIRAVRVPGITREEVESLVREIFGEQVLNYEDRHRQVSFNLPHDKAALGRILKALELLRGHTVEEQVVRTGGRSSNLSDIKVLEDYTLTPPTLEEVFMQVAREAGSAEGV</sequence>
<dbReference type="Pfam" id="PF12698">
    <property type="entry name" value="ABC2_membrane_3"/>
    <property type="match status" value="1"/>
</dbReference>
<keyword evidence="3" id="KW-0813">Transport</keyword>
<evidence type="ECO:0000256" key="4">
    <source>
        <dbReference type="ARBA" id="ARBA00022692"/>
    </source>
</evidence>
<evidence type="ECO:0000256" key="8">
    <source>
        <dbReference type="ARBA" id="ARBA00022989"/>
    </source>
</evidence>
<feature type="transmembrane region" description="Helical" evidence="10">
    <location>
        <begin position="444"/>
        <end position="465"/>
    </location>
</feature>
<accession>A0A0C3H9R8</accession>
<dbReference type="HOGENOM" id="CLU_001640_2_0_1"/>
<feature type="transmembrane region" description="Helical" evidence="10">
    <location>
        <begin position="1221"/>
        <end position="1242"/>
    </location>
</feature>
<keyword evidence="6" id="KW-0547">Nucleotide-binding</keyword>
<dbReference type="EMBL" id="KN832872">
    <property type="protein sequence ID" value="KIN04996.1"/>
    <property type="molecule type" value="Genomic_DNA"/>
</dbReference>
<keyword evidence="4 10" id="KW-0812">Transmembrane</keyword>
<dbReference type="InterPro" id="IPR013525">
    <property type="entry name" value="ABC2_TM"/>
</dbReference>
<dbReference type="InterPro" id="IPR027417">
    <property type="entry name" value="P-loop_NTPase"/>
</dbReference>
<dbReference type="PROSITE" id="PS00211">
    <property type="entry name" value="ABC_TRANSPORTER_1"/>
    <property type="match status" value="1"/>
</dbReference>
<dbReference type="GO" id="GO:0016020">
    <property type="term" value="C:membrane"/>
    <property type="evidence" value="ECO:0007669"/>
    <property type="project" value="UniProtKB-SubCell"/>
</dbReference>
<feature type="transmembrane region" description="Helical" evidence="10">
    <location>
        <begin position="1091"/>
        <end position="1118"/>
    </location>
</feature>
<evidence type="ECO:0000259" key="11">
    <source>
        <dbReference type="PROSITE" id="PS50893"/>
    </source>
</evidence>
<keyword evidence="8 10" id="KW-1133">Transmembrane helix</keyword>
<feature type="domain" description="ABC transporter" evidence="11">
    <location>
        <begin position="1291"/>
        <end position="1516"/>
    </location>
</feature>
<dbReference type="InterPro" id="IPR003439">
    <property type="entry name" value="ABC_transporter-like_ATP-bd"/>
</dbReference>
<dbReference type="GO" id="GO:0016887">
    <property type="term" value="F:ATP hydrolysis activity"/>
    <property type="evidence" value="ECO:0007669"/>
    <property type="project" value="InterPro"/>
</dbReference>
<dbReference type="PROSITE" id="PS50893">
    <property type="entry name" value="ABC_TRANSPORTER_2"/>
    <property type="match status" value="2"/>
</dbReference>
<feature type="transmembrane region" description="Helical" evidence="10">
    <location>
        <begin position="285"/>
        <end position="312"/>
    </location>
</feature>
<dbReference type="InterPro" id="IPR003593">
    <property type="entry name" value="AAA+_ATPase"/>
</dbReference>
<comment type="similarity">
    <text evidence="2">Belongs to the ABC transporter superfamily. ABCA family.</text>
</comment>
<evidence type="ECO:0000256" key="7">
    <source>
        <dbReference type="ARBA" id="ARBA00022840"/>
    </source>
</evidence>
<dbReference type="GO" id="GO:0140359">
    <property type="term" value="F:ABC-type transporter activity"/>
    <property type="evidence" value="ECO:0007669"/>
    <property type="project" value="InterPro"/>
</dbReference>
<dbReference type="GO" id="GO:0005524">
    <property type="term" value="F:ATP binding"/>
    <property type="evidence" value="ECO:0007669"/>
    <property type="project" value="UniProtKB-KW"/>
</dbReference>
<feature type="transmembrane region" description="Helical" evidence="10">
    <location>
        <begin position="837"/>
        <end position="860"/>
    </location>
</feature>
<dbReference type="InterPro" id="IPR017871">
    <property type="entry name" value="ABC_transporter-like_CS"/>
</dbReference>
<feature type="transmembrane region" description="Helical" evidence="10">
    <location>
        <begin position="318"/>
        <end position="338"/>
    </location>
</feature>
<dbReference type="CDD" id="cd03263">
    <property type="entry name" value="ABC_subfamily_A"/>
    <property type="match status" value="2"/>
</dbReference>